<evidence type="ECO:0000313" key="2">
    <source>
        <dbReference type="EMBL" id="CUO20272.1"/>
    </source>
</evidence>
<protein>
    <submittedName>
        <fullName evidence="2">Uncharacterized protein</fullName>
    </submittedName>
</protein>
<organism evidence="2 3">
    <name type="scientific">Faecalicatena contorta</name>
    <dbReference type="NCBI Taxonomy" id="39482"/>
    <lineage>
        <taxon>Bacteria</taxon>
        <taxon>Bacillati</taxon>
        <taxon>Bacillota</taxon>
        <taxon>Clostridia</taxon>
        <taxon>Lachnospirales</taxon>
        <taxon>Lachnospiraceae</taxon>
        <taxon>Faecalicatena</taxon>
    </lineage>
</organism>
<dbReference type="STRING" id="39482.ERS852491_01550"/>
<accession>A0A174D3H0</accession>
<dbReference type="Proteomes" id="UP000095544">
    <property type="component" value="Unassembled WGS sequence"/>
</dbReference>
<reference evidence="2 3" key="1">
    <citation type="submission" date="2015-09" db="EMBL/GenBank/DDBJ databases">
        <authorList>
            <consortium name="Pathogen Informatics"/>
        </authorList>
    </citation>
    <scope>NUCLEOTIDE SEQUENCE [LARGE SCALE GENOMIC DNA]</scope>
    <source>
        <strain evidence="2 3">2789STDY5834876</strain>
    </source>
</reference>
<gene>
    <name evidence="2" type="ORF">ERS852491_01550</name>
</gene>
<feature type="region of interest" description="Disordered" evidence="1">
    <location>
        <begin position="32"/>
        <end position="52"/>
    </location>
</feature>
<evidence type="ECO:0000256" key="1">
    <source>
        <dbReference type="SAM" id="MobiDB-lite"/>
    </source>
</evidence>
<evidence type="ECO:0000313" key="3">
    <source>
        <dbReference type="Proteomes" id="UP000095544"/>
    </source>
</evidence>
<name>A0A174D3H0_9FIRM</name>
<sequence length="52" mass="6116">MIPLKRCLKIQVNQRCVIHFTHTLRYNRAMADSSRNAEHTGNRGRCGFERKT</sequence>
<feature type="compositionally biased region" description="Basic and acidic residues" evidence="1">
    <location>
        <begin position="35"/>
        <end position="52"/>
    </location>
</feature>
<dbReference type="EMBL" id="CYZU01000011">
    <property type="protein sequence ID" value="CUO20272.1"/>
    <property type="molecule type" value="Genomic_DNA"/>
</dbReference>
<proteinExistence type="predicted"/>
<dbReference type="AlphaFoldDB" id="A0A174D3H0"/>